<gene>
    <name evidence="2" type="primary">LOC142164112</name>
</gene>
<dbReference type="RefSeq" id="XP_075077393.1">
    <property type="nucleotide sequence ID" value="XM_075221292.1"/>
</dbReference>
<accession>A0AC58RXH0</accession>
<proteinExistence type="predicted"/>
<name>A0AC58RXH0_TOBAC</name>
<evidence type="ECO:0000313" key="1">
    <source>
        <dbReference type="Proteomes" id="UP000790787"/>
    </source>
</evidence>
<keyword evidence="1" id="KW-1185">Reference proteome</keyword>
<reference evidence="2" key="2">
    <citation type="submission" date="2025-08" db="UniProtKB">
        <authorList>
            <consortium name="RefSeq"/>
        </authorList>
    </citation>
    <scope>IDENTIFICATION</scope>
    <source>
        <tissue evidence="2">Leaf</tissue>
    </source>
</reference>
<dbReference type="Proteomes" id="UP000790787">
    <property type="component" value="Chromosome 9"/>
</dbReference>
<reference evidence="1" key="1">
    <citation type="journal article" date="2014" name="Nat. Commun.">
        <title>The tobacco genome sequence and its comparison with those of tomato and potato.</title>
        <authorList>
            <person name="Sierro N."/>
            <person name="Battey J.N."/>
            <person name="Ouadi S."/>
            <person name="Bakaher N."/>
            <person name="Bovet L."/>
            <person name="Willig A."/>
            <person name="Goepfert S."/>
            <person name="Peitsch M.C."/>
            <person name="Ivanov N.V."/>
        </authorList>
    </citation>
    <scope>NUCLEOTIDE SEQUENCE [LARGE SCALE GENOMIC DNA]</scope>
</reference>
<evidence type="ECO:0000313" key="2">
    <source>
        <dbReference type="RefSeq" id="XP_075077393.1"/>
    </source>
</evidence>
<sequence>MEALTARSNETIEAEKSDVILLHRRCGHVSTQVLKKLIQVDLETIKSRINKCIVCPCAKQTRLSFPTSSIQSRSCFDLIHVDLWPPCEIATMDGNIYFLTIVDDFSRMTWVFLLKQKSDVCVSLQHFFNFVKTQFEKIIKIIRTDNGTEFVNYVCENLFRTLGVIHQRTCAYTSQQNGVAERKHKHMLEVTRAIKFQAQIPIKFWGYCILAVVYLINRMPSSVIGNMSPFEKLHKRKPSIQYLRVLGCLCFAKIIQEHDKLMPRAKLSVHMGYSEIQKGNILYDLSNQSFFVSRDVTFSKDIFPFANNSDRIERAESNANQDIREENYSDIPADYMYTELNDHIVHDDPTQINTEAQNQQQPGPSQTSTKAQNQQQPELRKSCSDKHPLIWMKDFVSLNIHQNMPNALDQYISYDKLSPKYQAYVAVTSPIAEPTNYFEVILDPKWIEAMNEAIKALEKNYTWDIVILPEDWAACPLTRKSISCFLIKLGDSLVSWKSKKQTTVPRSSAEAEYRSLATKVAELIWLYELFKEADTQIKLPIDIYCDSKSAIQIAANPLYHERTKHIEIDYHFVRERIQQGLITTNYISTTDQPANILTKGLAKVQHEYLKSKLGIDLHGDITGFLSSHPKSLLMSLHHLDMVEPIFPSMDRAKSVFHQKAANYDQSRMLQQTICHKRSKYVSEIHVYSSAMKRIEVIFSYFHNLSEISILIDVNVSDIIHEDGSKKARIKYRERKLDEIYNSLIGPLGFFSAVHL</sequence>
<protein>
    <submittedName>
        <fullName evidence="2">Uncharacterized protein LOC142164112</fullName>
    </submittedName>
</protein>
<organism evidence="1 2">
    <name type="scientific">Nicotiana tabacum</name>
    <name type="common">Common tobacco</name>
    <dbReference type="NCBI Taxonomy" id="4097"/>
    <lineage>
        <taxon>Eukaryota</taxon>
        <taxon>Viridiplantae</taxon>
        <taxon>Streptophyta</taxon>
        <taxon>Embryophyta</taxon>
        <taxon>Tracheophyta</taxon>
        <taxon>Spermatophyta</taxon>
        <taxon>Magnoliopsida</taxon>
        <taxon>eudicotyledons</taxon>
        <taxon>Gunneridae</taxon>
        <taxon>Pentapetalae</taxon>
        <taxon>asterids</taxon>
        <taxon>lamiids</taxon>
        <taxon>Solanales</taxon>
        <taxon>Solanaceae</taxon>
        <taxon>Nicotianoideae</taxon>
        <taxon>Nicotianeae</taxon>
        <taxon>Nicotiana</taxon>
    </lineage>
</organism>